<dbReference type="Proteomes" id="UP000308133">
    <property type="component" value="Unassembled WGS sequence"/>
</dbReference>
<gene>
    <name evidence="3" type="ORF">C1H76_6502</name>
</gene>
<feature type="region of interest" description="Disordered" evidence="1">
    <location>
        <begin position="696"/>
        <end position="737"/>
    </location>
</feature>
<comment type="caution">
    <text evidence="3">The sequence shown here is derived from an EMBL/GenBank/DDBJ whole genome shotgun (WGS) entry which is preliminary data.</text>
</comment>
<feature type="compositionally biased region" description="Basic and acidic residues" evidence="1">
    <location>
        <begin position="900"/>
        <end position="919"/>
    </location>
</feature>
<name>A0A4U7ASX1_9PEZI</name>
<evidence type="ECO:0000256" key="2">
    <source>
        <dbReference type="SAM" id="SignalP"/>
    </source>
</evidence>
<feature type="compositionally biased region" description="Basic and acidic residues" evidence="1">
    <location>
        <begin position="201"/>
        <end position="218"/>
    </location>
</feature>
<proteinExistence type="predicted"/>
<evidence type="ECO:0000313" key="4">
    <source>
        <dbReference type="Proteomes" id="UP000308133"/>
    </source>
</evidence>
<feature type="compositionally biased region" description="Pro residues" evidence="1">
    <location>
        <begin position="855"/>
        <end position="879"/>
    </location>
</feature>
<evidence type="ECO:0000313" key="3">
    <source>
        <dbReference type="EMBL" id="TKX21428.1"/>
    </source>
</evidence>
<reference evidence="3 4" key="1">
    <citation type="submission" date="2018-02" db="EMBL/GenBank/DDBJ databases">
        <title>Draft genome sequences of Elsinoe sp., causing black scab on jojoba.</title>
        <authorList>
            <person name="Stodart B."/>
            <person name="Jeffress S."/>
            <person name="Ash G."/>
            <person name="Arun Chinnappa K."/>
        </authorList>
    </citation>
    <scope>NUCLEOTIDE SEQUENCE [LARGE SCALE GENOMIC DNA]</scope>
    <source>
        <strain evidence="3 4">Hillstone_2</strain>
    </source>
</reference>
<dbReference type="EMBL" id="PTQR01000081">
    <property type="protein sequence ID" value="TKX21428.1"/>
    <property type="molecule type" value="Genomic_DNA"/>
</dbReference>
<dbReference type="AlphaFoldDB" id="A0A4U7ASX1"/>
<accession>A0A4U7ASX1</accession>
<feature type="compositionally biased region" description="Polar residues" evidence="1">
    <location>
        <begin position="119"/>
        <end position="136"/>
    </location>
</feature>
<feature type="compositionally biased region" description="Polar residues" evidence="1">
    <location>
        <begin position="785"/>
        <end position="801"/>
    </location>
</feature>
<feature type="compositionally biased region" description="Pro residues" evidence="1">
    <location>
        <begin position="226"/>
        <end position="236"/>
    </location>
</feature>
<feature type="region of interest" description="Disordered" evidence="1">
    <location>
        <begin position="776"/>
        <end position="801"/>
    </location>
</feature>
<protein>
    <submittedName>
        <fullName evidence="3">Uncharacterized protein</fullName>
    </submittedName>
</protein>
<feature type="region of interest" description="Disordered" evidence="1">
    <location>
        <begin position="103"/>
        <end position="136"/>
    </location>
</feature>
<keyword evidence="2" id="KW-0732">Signal</keyword>
<feature type="compositionally biased region" description="Polar residues" evidence="1">
    <location>
        <begin position="239"/>
        <end position="267"/>
    </location>
</feature>
<feature type="region of interest" description="Disordered" evidence="1">
    <location>
        <begin position="170"/>
        <end position="309"/>
    </location>
</feature>
<feature type="compositionally biased region" description="Polar residues" evidence="1">
    <location>
        <begin position="170"/>
        <end position="200"/>
    </location>
</feature>
<feature type="chain" id="PRO_5020474841" evidence="2">
    <location>
        <begin position="21"/>
        <end position="919"/>
    </location>
</feature>
<feature type="compositionally biased region" description="Polar residues" evidence="1">
    <location>
        <begin position="284"/>
        <end position="306"/>
    </location>
</feature>
<organism evidence="3 4">
    <name type="scientific">Elsinoe australis</name>
    <dbReference type="NCBI Taxonomy" id="40998"/>
    <lineage>
        <taxon>Eukaryota</taxon>
        <taxon>Fungi</taxon>
        <taxon>Dikarya</taxon>
        <taxon>Ascomycota</taxon>
        <taxon>Pezizomycotina</taxon>
        <taxon>Dothideomycetes</taxon>
        <taxon>Dothideomycetidae</taxon>
        <taxon>Myriangiales</taxon>
        <taxon>Elsinoaceae</taxon>
        <taxon>Elsinoe</taxon>
    </lineage>
</organism>
<feature type="region of interest" description="Disordered" evidence="1">
    <location>
        <begin position="850"/>
        <end position="919"/>
    </location>
</feature>
<feature type="signal peptide" evidence="2">
    <location>
        <begin position="1"/>
        <end position="20"/>
    </location>
</feature>
<sequence length="919" mass="99138">MNICPSSFIWIGALLLQVKAHTLQNQPLRRQDASFSSLQNSTRSGQWCNQSLADIGVQESHVACLQLGATTSETTTVSTATDIPSAITAWSSSTTEWRPLATSALSRKETGISAPPTSPSRSAIMNTTSSRKLTDDTTISSDLFQLTASPSSSSPMESLVVTTTVPMPVGSSLQSTAPEETSAMASLTTSTGPGPGQTETKGGDKNESTSRSSDHEDSGPGVVVPVPIPTVPPPKDGSPDTSSIDEPPKSVSQKDTSKTIVPTTNVDDASKGSRTHSASSSISTNKPCQKGNTPSRTKGSPDAPQSKTYKTYQTAATTAVSRCAVVPQACQISDGDDVDEVESESANTALEDTIIQKRDIWKLFKRGAETDVRLPGGLVKMQAAKYPLRKVVIDGIASGEKQAIFEKPILFTSDLLNITKVDAISTTTRSVLERTNIEHIIEKQTVKTFVEYVVTGEFSPPTTFTEDGGILQTGGNFAMREGFFLPSGPWTNVQGLKAPKGTLWPPYNDKARTPYRPVDRVFEALGSKALAQNFVLLDEEINGMKQRLWRFDSPIRKDVLEKEITDSARLETYECKSETDCPDKAAQLITAWMSKIRRVIAVFEYLNQPDVNSRLWNIDQEVRTALAEIEQYMSDAPEDTRSQAKLLTMNWENFFGHNHLDNIVSWARVYCTKRLKFAREAFQRTKLQWETENIGFKEQGDAQSPAPGLDADGDSQMCDEWAPEDAESDKEEKEVEGPKLPQFISFALDTVAIFQDKVDKLAINKNPLPGVICKRDGESCLPRSPISTTSATSGDPAQSSGLGALISMMMGMPHTSTIPATSTTSTADPAQASGVNIVAGIIKGLGGITTSTIPTPAPSPDSIPTPNPAPEPAPAPPKPGQLGQPGDASLQWAEQTRQQQEAEQREKDKHGVIGGKKGD</sequence>
<evidence type="ECO:0000256" key="1">
    <source>
        <dbReference type="SAM" id="MobiDB-lite"/>
    </source>
</evidence>